<dbReference type="KEGG" id="gom:D7316_00466"/>
<keyword evidence="3" id="KW-1185">Reference proteome</keyword>
<feature type="region of interest" description="Disordered" evidence="1">
    <location>
        <begin position="236"/>
        <end position="256"/>
    </location>
</feature>
<evidence type="ECO:0000256" key="1">
    <source>
        <dbReference type="SAM" id="MobiDB-lite"/>
    </source>
</evidence>
<name>A0A3G8JH97_9ACTN</name>
<protein>
    <submittedName>
        <fullName evidence="2">Uncharacterized protein</fullName>
    </submittedName>
</protein>
<dbReference type="EMBL" id="CP033972">
    <property type="protein sequence ID" value="AZG43892.1"/>
    <property type="molecule type" value="Genomic_DNA"/>
</dbReference>
<gene>
    <name evidence="2" type="ORF">D7316_00466</name>
</gene>
<organism evidence="2 3">
    <name type="scientific">Gordonia insulae</name>
    <dbReference type="NCBI Taxonomy" id="2420509"/>
    <lineage>
        <taxon>Bacteria</taxon>
        <taxon>Bacillati</taxon>
        <taxon>Actinomycetota</taxon>
        <taxon>Actinomycetes</taxon>
        <taxon>Mycobacteriales</taxon>
        <taxon>Gordoniaceae</taxon>
        <taxon>Gordonia</taxon>
    </lineage>
</organism>
<reference evidence="2 3" key="1">
    <citation type="submission" date="2018-11" db="EMBL/GenBank/DDBJ databases">
        <title>Gordonia insulae sp. nov., isolated from an island soil.</title>
        <authorList>
            <person name="Kim Y.S."/>
            <person name="Kim S.B."/>
        </authorList>
    </citation>
    <scope>NUCLEOTIDE SEQUENCE [LARGE SCALE GENOMIC DNA]</scope>
    <source>
        <strain evidence="2 3">MMS17-SY073</strain>
    </source>
</reference>
<evidence type="ECO:0000313" key="2">
    <source>
        <dbReference type="EMBL" id="AZG43892.1"/>
    </source>
</evidence>
<accession>A0A3G8JH97</accession>
<proteinExistence type="predicted"/>
<sequence>MGEALLQEVVAEFDGEFTVGQAGPPRGQVHLVTAHRFVDRGARGALGDPLVIGPLVRRLGHHRHRRRCDLCPAGHRIGLVADHAVGAVHTELVGRAVADVGQEHLPDATAAERAHRGLPAGPVVEVADHDHTVRVGRPHRECRAAHLAVGGGVRDDPRTQDLPQRLVPPLGEQVDVDIAEAGQEPIAVGDDVLVGAARGVRVGHAIAVVDQVPVRHRDHPQVVALTMHRVIDPADHGDDGVRIGTKSTQDRPATGGVVRTEERVWVRMRVAEQPAQIVIGCGGFRCGLSGARGVAALGHGNLTASGRRVGGRRSGPEGAMRGCGPPRATVRAGRNCPVPNGTLGRTPRRGR</sequence>
<evidence type="ECO:0000313" key="3">
    <source>
        <dbReference type="Proteomes" id="UP000271469"/>
    </source>
</evidence>
<dbReference type="Proteomes" id="UP000271469">
    <property type="component" value="Chromosome"/>
</dbReference>
<feature type="region of interest" description="Disordered" evidence="1">
    <location>
        <begin position="306"/>
        <end position="351"/>
    </location>
</feature>
<dbReference type="AlphaFoldDB" id="A0A3G8JH97"/>